<dbReference type="OrthoDB" id="163438at2759"/>
<dbReference type="Proteomes" id="UP000002729">
    <property type="component" value="Unassembled WGS sequence"/>
</dbReference>
<feature type="compositionally biased region" description="Basic and acidic residues" evidence="8">
    <location>
        <begin position="673"/>
        <end position="682"/>
    </location>
</feature>
<dbReference type="PROSITE" id="PS50088">
    <property type="entry name" value="ANK_REPEAT"/>
    <property type="match status" value="4"/>
</dbReference>
<feature type="transmembrane region" description="Helical" evidence="9">
    <location>
        <begin position="507"/>
        <end position="529"/>
    </location>
</feature>
<dbReference type="PANTHER" id="PTHR24161">
    <property type="entry name" value="ANK_REP_REGION DOMAIN-CONTAINING PROTEIN-RELATED"/>
    <property type="match status" value="1"/>
</dbReference>
<comment type="subcellular location">
    <subcellularLocation>
        <location evidence="1">Membrane</location>
        <topology evidence="1">Multi-pass membrane protein</topology>
    </subcellularLocation>
</comment>
<dbReference type="InterPro" id="IPR036770">
    <property type="entry name" value="Ankyrin_rpt-contain_sf"/>
</dbReference>
<feature type="repeat" description="ANK" evidence="7">
    <location>
        <begin position="127"/>
        <end position="159"/>
    </location>
</feature>
<evidence type="ECO:0000256" key="8">
    <source>
        <dbReference type="SAM" id="MobiDB-lite"/>
    </source>
</evidence>
<organism evidence="12">
    <name type="scientific">Aureococcus anophagefferens</name>
    <name type="common">Harmful bloom alga</name>
    <dbReference type="NCBI Taxonomy" id="44056"/>
    <lineage>
        <taxon>Eukaryota</taxon>
        <taxon>Sar</taxon>
        <taxon>Stramenopiles</taxon>
        <taxon>Ochrophyta</taxon>
        <taxon>Pelagophyceae</taxon>
        <taxon>Pelagomonadales</taxon>
        <taxon>Pelagomonadaceae</taxon>
        <taxon>Aureococcus</taxon>
    </lineage>
</organism>
<gene>
    <name evidence="11" type="ORF">AURANDRAFT_66376</name>
</gene>
<dbReference type="Pfam" id="PF01529">
    <property type="entry name" value="DHHC"/>
    <property type="match status" value="1"/>
</dbReference>
<dbReference type="EMBL" id="GL833141">
    <property type="protein sequence ID" value="EGB05418.1"/>
    <property type="molecule type" value="Genomic_DNA"/>
</dbReference>
<sequence>MASTPHHTVKGTVVSAAGPPPGGGSSPALHPGAASSSCFAAPGAGAPAPAASAASLFAAVKQNAPRHLVEELLGELAAAHGDRAACASRDDGGHTLAHWAAKRGDAVILEWALARGADPGAPSADDVGMQPLHWACTEGRLACARLLVDRGADVDARDRQGCTALIVAAQWGQADAAAYLVKVGADVRIFDRHDDSALHWASYKGNLEIVGLLHHLGLPLDDADAYGQTPLHLAALRGNLAVCEYLLVDAECEAPPRLAPEDRNGKTPADLARDKRHGHVLRFLEDRRPAFEQGLVAFAKSKLAPGACLAFFLGGSAPETMRWPWFAMVFNKVLAQALYVKLFLGAYASAPPPLDVAAAGGAGAAAGAAAGAPPWAHAVAFNTQLLAWAAFVLCWRGDPGTIDGATCRGALRRAYDAYFERLVDGTETGETASLCHSCHVVRPKRSKHCRAARTCVMAFDHYCPYVGNTVGLSNYRYFYAYCAFFTAAALQWELLAVAYLRARGRHYGLIAAMAWFALFICFGLAMVAYHTRLLSKNLTTNEHVNFGRYDHFRDAEGRPTNPFDMGVCANVADRLLPPPVDAHPLVLEIARDADATKAPPGGGKFSDSLPLLRSPSVKQNLRAAARRVEGAGSGGRKPAAARRPAAAPASRKPAARPASATPARRGAGPGPRRRSDLDRRSSLDGLGGRAPLDASASYPPSLPWDPSDVPVPAAGGAGAALALARGAIDAELFGACRALRRGDAGAARDAVEAALGNFGDACRAAVRGALDGARAEAAGDADAGDGDGDCARASARLAALERDGEAAAAALARLEAEAAAWRAAPAGDAALAALRAAVAGAGAAPGDDAAARMEDDLRRVHAVAGEARRADAALLSATAAQRELYTAYDQAQFKDLPDHPLISELEACLAALDGVDKTIEDRSPSGAAVNDFFKALASLETVVTAHPEVQFPAEALEPGCDWDRLAASTLRESLAGLERCERRKRHALDLAALVEAGLG</sequence>
<feature type="region of interest" description="Disordered" evidence="8">
    <location>
        <begin position="621"/>
        <end position="709"/>
    </location>
</feature>
<dbReference type="GO" id="GO:0016409">
    <property type="term" value="F:palmitoyltransferase activity"/>
    <property type="evidence" value="ECO:0007669"/>
    <property type="project" value="InterPro"/>
</dbReference>
<evidence type="ECO:0000256" key="5">
    <source>
        <dbReference type="ARBA" id="ARBA00023043"/>
    </source>
</evidence>
<dbReference type="Pfam" id="PF12796">
    <property type="entry name" value="Ank_2"/>
    <property type="match status" value="1"/>
</dbReference>
<dbReference type="eggNOG" id="KOG0509">
    <property type="taxonomic scope" value="Eukaryota"/>
</dbReference>
<feature type="repeat" description="ANK" evidence="7">
    <location>
        <begin position="226"/>
        <end position="247"/>
    </location>
</feature>
<feature type="repeat" description="ANK" evidence="7">
    <location>
        <begin position="160"/>
        <end position="192"/>
    </location>
</feature>
<keyword evidence="4 9" id="KW-1133">Transmembrane helix</keyword>
<accession>F0YHB7</accession>
<dbReference type="RefSeq" id="XP_009039801.1">
    <property type="nucleotide sequence ID" value="XM_009041553.1"/>
</dbReference>
<dbReference type="SUPFAM" id="SSF48403">
    <property type="entry name" value="Ankyrin repeat"/>
    <property type="match status" value="1"/>
</dbReference>
<evidence type="ECO:0000256" key="4">
    <source>
        <dbReference type="ARBA" id="ARBA00022989"/>
    </source>
</evidence>
<proteinExistence type="predicted"/>
<dbReference type="InterPro" id="IPR001594">
    <property type="entry name" value="Palmitoyltrfase_DHHC"/>
</dbReference>
<dbReference type="AlphaFoldDB" id="F0YHB7"/>
<keyword evidence="3" id="KW-0677">Repeat</keyword>
<feature type="domain" description="Palmitoyltransferase DHHC" evidence="10">
    <location>
        <begin position="431"/>
        <end position="545"/>
    </location>
</feature>
<keyword evidence="6 9" id="KW-0472">Membrane</keyword>
<name>F0YHB7_AURAN</name>
<dbReference type="PROSITE" id="PS50297">
    <property type="entry name" value="ANK_REP_REGION"/>
    <property type="match status" value="3"/>
</dbReference>
<protein>
    <recommendedName>
        <fullName evidence="10">Palmitoyltransferase DHHC domain-containing protein</fullName>
    </recommendedName>
</protein>
<dbReference type="GO" id="GO:0000139">
    <property type="term" value="C:Golgi membrane"/>
    <property type="evidence" value="ECO:0007669"/>
    <property type="project" value="TreeGrafter"/>
</dbReference>
<keyword evidence="5 7" id="KW-0040">ANK repeat</keyword>
<evidence type="ECO:0000259" key="10">
    <source>
        <dbReference type="Pfam" id="PF01529"/>
    </source>
</evidence>
<feature type="compositionally biased region" description="Low complexity" evidence="8">
    <location>
        <begin position="636"/>
        <end position="666"/>
    </location>
</feature>
<dbReference type="PANTHER" id="PTHR24161:SF17">
    <property type="entry name" value="PALMITOYLTRANSFERASE"/>
    <property type="match status" value="1"/>
</dbReference>
<dbReference type="InParanoid" id="F0YHB7"/>
<evidence type="ECO:0000256" key="1">
    <source>
        <dbReference type="ARBA" id="ARBA00004141"/>
    </source>
</evidence>
<feature type="region of interest" description="Disordered" evidence="8">
    <location>
        <begin position="1"/>
        <end position="34"/>
    </location>
</feature>
<dbReference type="SMART" id="SM00248">
    <property type="entry name" value="ANK"/>
    <property type="match status" value="6"/>
</dbReference>
<dbReference type="Gene3D" id="1.25.40.20">
    <property type="entry name" value="Ankyrin repeat-containing domain"/>
    <property type="match status" value="2"/>
</dbReference>
<keyword evidence="12" id="KW-1185">Reference proteome</keyword>
<dbReference type="Pfam" id="PF00023">
    <property type="entry name" value="Ank"/>
    <property type="match status" value="1"/>
</dbReference>
<feature type="repeat" description="ANK" evidence="7">
    <location>
        <begin position="193"/>
        <end position="225"/>
    </location>
</feature>
<dbReference type="InterPro" id="IPR002110">
    <property type="entry name" value="Ankyrin_rpt"/>
</dbReference>
<keyword evidence="2 9" id="KW-0812">Transmembrane</keyword>
<dbReference type="Pfam" id="PF13637">
    <property type="entry name" value="Ank_4"/>
    <property type="match status" value="1"/>
</dbReference>
<reference evidence="11 12" key="1">
    <citation type="journal article" date="2011" name="Proc. Natl. Acad. Sci. U.S.A.">
        <title>Niche of harmful alga Aureococcus anophagefferens revealed through ecogenomics.</title>
        <authorList>
            <person name="Gobler C.J."/>
            <person name="Berry D.L."/>
            <person name="Dyhrman S.T."/>
            <person name="Wilhelm S.W."/>
            <person name="Salamov A."/>
            <person name="Lobanov A.V."/>
            <person name="Zhang Y."/>
            <person name="Collier J.L."/>
            <person name="Wurch L.L."/>
            <person name="Kustka A.B."/>
            <person name="Dill B.D."/>
            <person name="Shah M."/>
            <person name="VerBerkmoes N.C."/>
            <person name="Kuo A."/>
            <person name="Terry A."/>
            <person name="Pangilinan J."/>
            <person name="Lindquist E.A."/>
            <person name="Lucas S."/>
            <person name="Paulsen I.T."/>
            <person name="Hattenrath-Lehmann T.K."/>
            <person name="Talmage S.C."/>
            <person name="Walker E.A."/>
            <person name="Koch F."/>
            <person name="Burson A.M."/>
            <person name="Marcoval M.A."/>
            <person name="Tang Y.Z."/>
            <person name="Lecleir G.R."/>
            <person name="Coyne K.J."/>
            <person name="Berg G.M."/>
            <person name="Bertrand E.M."/>
            <person name="Saito M.A."/>
            <person name="Gladyshev V.N."/>
            <person name="Grigoriev I.V."/>
        </authorList>
    </citation>
    <scope>NUCLEOTIDE SEQUENCE [LARGE SCALE GENOMIC DNA]</scope>
    <source>
        <strain evidence="12">CCMP 1984</strain>
    </source>
</reference>
<dbReference type="KEGG" id="aaf:AURANDRAFT_66376"/>
<evidence type="ECO:0000313" key="11">
    <source>
        <dbReference type="EMBL" id="EGB05418.1"/>
    </source>
</evidence>
<evidence type="ECO:0000256" key="3">
    <source>
        <dbReference type="ARBA" id="ARBA00022737"/>
    </source>
</evidence>
<evidence type="ECO:0000256" key="7">
    <source>
        <dbReference type="PROSITE-ProRule" id="PRU00023"/>
    </source>
</evidence>
<dbReference type="GeneID" id="20225769"/>
<evidence type="ECO:0000313" key="12">
    <source>
        <dbReference type="Proteomes" id="UP000002729"/>
    </source>
</evidence>
<evidence type="ECO:0000256" key="2">
    <source>
        <dbReference type="ARBA" id="ARBA00022692"/>
    </source>
</evidence>
<evidence type="ECO:0000256" key="6">
    <source>
        <dbReference type="ARBA" id="ARBA00023136"/>
    </source>
</evidence>
<evidence type="ECO:0000256" key="9">
    <source>
        <dbReference type="SAM" id="Phobius"/>
    </source>
</evidence>
<feature type="transmembrane region" description="Helical" evidence="9">
    <location>
        <begin position="478"/>
        <end position="500"/>
    </location>
</feature>
<dbReference type="PROSITE" id="PS50216">
    <property type="entry name" value="DHHC"/>
    <property type="match status" value="1"/>
</dbReference>